<dbReference type="EC" id="2.1.1.63" evidence="3"/>
<evidence type="ECO:0000259" key="9">
    <source>
        <dbReference type="Pfam" id="PF01035"/>
    </source>
</evidence>
<evidence type="ECO:0000256" key="1">
    <source>
        <dbReference type="ARBA" id="ARBA00001286"/>
    </source>
</evidence>
<dbReference type="InterPro" id="IPR036388">
    <property type="entry name" value="WH-like_DNA-bd_sf"/>
</dbReference>
<protein>
    <recommendedName>
        <fullName evidence="3">methylated-DNA--[protein]-cysteine S-methyltransferase</fullName>
        <ecNumber evidence="3">2.1.1.63</ecNumber>
    </recommendedName>
</protein>
<dbReference type="InterPro" id="IPR036217">
    <property type="entry name" value="MethylDNA_cys_MeTrfase_DNAb"/>
</dbReference>
<evidence type="ECO:0000256" key="2">
    <source>
        <dbReference type="ARBA" id="ARBA00008711"/>
    </source>
</evidence>
<dbReference type="NCBIfam" id="TIGR00589">
    <property type="entry name" value="ogt"/>
    <property type="match status" value="1"/>
</dbReference>
<gene>
    <name evidence="10" type="primary">ogt</name>
    <name evidence="10" type="ORF">AOLFYP35_00058</name>
</gene>
<dbReference type="Pfam" id="PF01035">
    <property type="entry name" value="DNA_binding_1"/>
    <property type="match status" value="1"/>
</dbReference>
<comment type="catalytic activity">
    <reaction evidence="8">
        <text>a 6-O-methyl-2'-deoxyguanosine in DNA + L-cysteinyl-[protein] = S-methyl-L-cysteinyl-[protein] + a 2'-deoxyguanosine in DNA</text>
        <dbReference type="Rhea" id="RHEA:24000"/>
        <dbReference type="Rhea" id="RHEA-COMP:10131"/>
        <dbReference type="Rhea" id="RHEA-COMP:10132"/>
        <dbReference type="Rhea" id="RHEA-COMP:11367"/>
        <dbReference type="Rhea" id="RHEA-COMP:11368"/>
        <dbReference type="ChEBI" id="CHEBI:29950"/>
        <dbReference type="ChEBI" id="CHEBI:82612"/>
        <dbReference type="ChEBI" id="CHEBI:85445"/>
        <dbReference type="ChEBI" id="CHEBI:85448"/>
        <dbReference type="EC" id="2.1.1.63"/>
    </reaction>
</comment>
<dbReference type="GO" id="GO:0006281">
    <property type="term" value="P:DNA repair"/>
    <property type="evidence" value="ECO:0007669"/>
    <property type="project" value="UniProtKB-KW"/>
</dbReference>
<dbReference type="InterPro" id="IPR036631">
    <property type="entry name" value="MGMT_N_sf"/>
</dbReference>
<dbReference type="SUPFAM" id="SSF53155">
    <property type="entry name" value="Methylated DNA-protein cysteine methyltransferase domain"/>
    <property type="match status" value="1"/>
</dbReference>
<dbReference type="PANTHER" id="PTHR10815">
    <property type="entry name" value="METHYLATED-DNA--PROTEIN-CYSTEINE METHYLTRANSFERASE"/>
    <property type="match status" value="1"/>
</dbReference>
<evidence type="ECO:0000256" key="6">
    <source>
        <dbReference type="ARBA" id="ARBA00022763"/>
    </source>
</evidence>
<keyword evidence="7" id="KW-0234">DNA repair</keyword>
<dbReference type="SUPFAM" id="SSF46767">
    <property type="entry name" value="Methylated DNA-protein cysteine methyltransferase, C-terminal domain"/>
    <property type="match status" value="1"/>
</dbReference>
<accession>A0A6N2QYX3</accession>
<dbReference type="PANTHER" id="PTHR10815:SF13">
    <property type="entry name" value="METHYLATED-DNA--PROTEIN-CYSTEINE METHYLTRANSFERASE"/>
    <property type="match status" value="1"/>
</dbReference>
<dbReference type="AlphaFoldDB" id="A0A6N2QYX3"/>
<organism evidence="10">
    <name type="scientific">Schaalia odontolytica</name>
    <dbReference type="NCBI Taxonomy" id="1660"/>
    <lineage>
        <taxon>Bacteria</taxon>
        <taxon>Bacillati</taxon>
        <taxon>Actinomycetota</taxon>
        <taxon>Actinomycetes</taxon>
        <taxon>Actinomycetales</taxon>
        <taxon>Actinomycetaceae</taxon>
        <taxon>Schaalia</taxon>
    </lineage>
</organism>
<dbReference type="Gene3D" id="1.10.10.10">
    <property type="entry name" value="Winged helix-like DNA-binding domain superfamily/Winged helix DNA-binding domain"/>
    <property type="match status" value="1"/>
</dbReference>
<dbReference type="CDD" id="cd06445">
    <property type="entry name" value="ATase"/>
    <property type="match status" value="1"/>
</dbReference>
<keyword evidence="4 10" id="KW-0489">Methyltransferase</keyword>
<evidence type="ECO:0000256" key="5">
    <source>
        <dbReference type="ARBA" id="ARBA00022679"/>
    </source>
</evidence>
<dbReference type="EMBL" id="CACRSM010000001">
    <property type="protein sequence ID" value="VYS72965.1"/>
    <property type="molecule type" value="Genomic_DNA"/>
</dbReference>
<dbReference type="GO" id="GO:0032259">
    <property type="term" value="P:methylation"/>
    <property type="evidence" value="ECO:0007669"/>
    <property type="project" value="UniProtKB-KW"/>
</dbReference>
<evidence type="ECO:0000256" key="3">
    <source>
        <dbReference type="ARBA" id="ARBA00011918"/>
    </source>
</evidence>
<sequence length="197" mass="21106">MRILRIPKNSTLTLCSFDTELGTITCAASNGALSALWMSRQRFFGYPFGISEAEASSSVRLSSAATLHAWTPNGSTVSDQNASVLEQAYQWTQAFLAGANPDHSEIPLATYGTDFQLRVWNALLDIPYGECVTYADLARKVGSPRAYQAVGSAVGHNPLSLIVPCHRVASASGQVHYGGGPARKLYLLSVESKGSLH</sequence>
<comment type="similarity">
    <text evidence="2">Belongs to the MGMT family.</text>
</comment>
<reference evidence="10" key="1">
    <citation type="submission" date="2019-11" db="EMBL/GenBank/DDBJ databases">
        <authorList>
            <person name="Feng L."/>
        </authorList>
    </citation>
    <scope>NUCLEOTIDE SEQUENCE</scope>
    <source>
        <strain evidence="10">AodontolyticusLFYP35</strain>
    </source>
</reference>
<keyword evidence="5 10" id="KW-0808">Transferase</keyword>
<evidence type="ECO:0000256" key="7">
    <source>
        <dbReference type="ARBA" id="ARBA00023204"/>
    </source>
</evidence>
<name>A0A6N2QYX3_9ACTO</name>
<comment type="catalytic activity">
    <reaction evidence="1">
        <text>a 4-O-methyl-thymidine in DNA + L-cysteinyl-[protein] = a thymidine in DNA + S-methyl-L-cysteinyl-[protein]</text>
        <dbReference type="Rhea" id="RHEA:53428"/>
        <dbReference type="Rhea" id="RHEA-COMP:10131"/>
        <dbReference type="Rhea" id="RHEA-COMP:10132"/>
        <dbReference type="Rhea" id="RHEA-COMP:13555"/>
        <dbReference type="Rhea" id="RHEA-COMP:13556"/>
        <dbReference type="ChEBI" id="CHEBI:29950"/>
        <dbReference type="ChEBI" id="CHEBI:82612"/>
        <dbReference type="ChEBI" id="CHEBI:137386"/>
        <dbReference type="ChEBI" id="CHEBI:137387"/>
        <dbReference type="EC" id="2.1.1.63"/>
    </reaction>
</comment>
<dbReference type="GO" id="GO:0003908">
    <property type="term" value="F:methylated-DNA-[protein]-cysteine S-methyltransferase activity"/>
    <property type="evidence" value="ECO:0007669"/>
    <property type="project" value="UniProtKB-EC"/>
</dbReference>
<evidence type="ECO:0000256" key="4">
    <source>
        <dbReference type="ARBA" id="ARBA00022603"/>
    </source>
</evidence>
<feature type="domain" description="Methylated-DNA-[protein]-cysteine S-methyltransferase DNA binding" evidence="9">
    <location>
        <begin position="114"/>
        <end position="192"/>
    </location>
</feature>
<dbReference type="FunFam" id="1.10.10.10:FF:000214">
    <property type="entry name" value="Methylated-DNA--protein-cysteine methyltransferase"/>
    <property type="match status" value="1"/>
</dbReference>
<proteinExistence type="inferred from homology"/>
<keyword evidence="6" id="KW-0227">DNA damage</keyword>
<evidence type="ECO:0000256" key="8">
    <source>
        <dbReference type="ARBA" id="ARBA00049348"/>
    </source>
</evidence>
<evidence type="ECO:0000313" key="10">
    <source>
        <dbReference type="EMBL" id="VYS72965.1"/>
    </source>
</evidence>
<dbReference type="InterPro" id="IPR014048">
    <property type="entry name" value="MethylDNA_cys_MeTrfase_DNA-bd"/>
</dbReference>